<comment type="caution">
    <text evidence="7">The sequence shown here is derived from an EMBL/GenBank/DDBJ whole genome shotgun (WGS) entry which is preliminary data.</text>
</comment>
<dbReference type="PRINTS" id="PR00368">
    <property type="entry name" value="FADPNR"/>
</dbReference>
<evidence type="ECO:0000259" key="5">
    <source>
        <dbReference type="Pfam" id="PF07992"/>
    </source>
</evidence>
<dbReference type="AlphaFoldDB" id="A0A3L8P399"/>
<gene>
    <name evidence="7" type="ORF">D9V37_12395</name>
</gene>
<keyword evidence="2" id="KW-0285">Flavoprotein</keyword>
<evidence type="ECO:0000313" key="7">
    <source>
        <dbReference type="EMBL" id="RLV49333.1"/>
    </source>
</evidence>
<comment type="cofactor">
    <cofactor evidence="1">
        <name>FAD</name>
        <dbReference type="ChEBI" id="CHEBI:57692"/>
    </cofactor>
</comment>
<dbReference type="Pfam" id="PF07992">
    <property type="entry name" value="Pyr_redox_2"/>
    <property type="match status" value="1"/>
</dbReference>
<name>A0A3L8P399_9ACTN</name>
<organism evidence="7 8">
    <name type="scientific">Nocardioides mangrovicus</name>
    <dbReference type="NCBI Taxonomy" id="2478913"/>
    <lineage>
        <taxon>Bacteria</taxon>
        <taxon>Bacillati</taxon>
        <taxon>Actinomycetota</taxon>
        <taxon>Actinomycetes</taxon>
        <taxon>Propionibacteriales</taxon>
        <taxon>Nocardioidaceae</taxon>
        <taxon>Nocardioides</taxon>
    </lineage>
</organism>
<dbReference type="InterPro" id="IPR028202">
    <property type="entry name" value="Reductase_C"/>
</dbReference>
<dbReference type="Pfam" id="PF14759">
    <property type="entry name" value="Reductase_C"/>
    <property type="match status" value="1"/>
</dbReference>
<dbReference type="PANTHER" id="PTHR43557">
    <property type="entry name" value="APOPTOSIS-INDUCING FACTOR 1"/>
    <property type="match status" value="1"/>
</dbReference>
<proteinExistence type="predicted"/>
<dbReference type="InterPro" id="IPR023753">
    <property type="entry name" value="FAD/NAD-binding_dom"/>
</dbReference>
<dbReference type="EMBL" id="RDBE01000007">
    <property type="protein sequence ID" value="RLV49333.1"/>
    <property type="molecule type" value="Genomic_DNA"/>
</dbReference>
<dbReference type="SUPFAM" id="SSF51905">
    <property type="entry name" value="FAD/NAD(P)-binding domain"/>
    <property type="match status" value="2"/>
</dbReference>
<dbReference type="PANTHER" id="PTHR43557:SF2">
    <property type="entry name" value="RIESKE DOMAIN-CONTAINING PROTEIN-RELATED"/>
    <property type="match status" value="1"/>
</dbReference>
<keyword evidence="3" id="KW-0274">FAD</keyword>
<accession>A0A3L8P399</accession>
<dbReference type="GO" id="GO:0005737">
    <property type="term" value="C:cytoplasm"/>
    <property type="evidence" value="ECO:0007669"/>
    <property type="project" value="TreeGrafter"/>
</dbReference>
<dbReference type="SUPFAM" id="SSF55424">
    <property type="entry name" value="FAD/NAD-linked reductases, dimerisation (C-terminal) domain"/>
    <property type="match status" value="1"/>
</dbReference>
<keyword evidence="4" id="KW-0560">Oxidoreductase</keyword>
<evidence type="ECO:0000313" key="8">
    <source>
        <dbReference type="Proteomes" id="UP000281708"/>
    </source>
</evidence>
<dbReference type="RefSeq" id="WP_121806435.1">
    <property type="nucleotide sequence ID" value="NZ_RDBE01000007.1"/>
</dbReference>
<feature type="domain" description="FAD/NAD(P)-binding" evidence="5">
    <location>
        <begin position="7"/>
        <end position="303"/>
    </location>
</feature>
<sequence>MNDHPDHIVVVGGGLAAGTAVTELRSNGFDGDLTLFTDEQWTPYERPPLSKDILLGDGTEDDALMHPASWYADHDVDLRLGTKVTSLDTAARVVTAGDEQVRYDRLLLATGSWPRAFAPAADAGPAVAYLRTLEESRRIKDALEAGARVGIVGAGWIGLEVAAAARAADASVTVFESLDQPLLNVLGADVGRIFADVHRAHDVDLRLGARITDVARSGDGVTVSLADGDPVRCDLLVIGTGVEPVVEPAGAAGLTIDDGIRTDAHLRTSDPYVYAAGDVANADHPVLGRPLRVAHWDTAGKHGAVAAANLVGGNVEHRELPYFFTDQYDLGMEYVGHAGPDDYDRVVLRGQTSGDDLLFTAWWLQGRRIVAGMHVNDWDAIDEVKRLVGTDVDPERLADEGTALGEV</sequence>
<dbReference type="GO" id="GO:0016651">
    <property type="term" value="F:oxidoreductase activity, acting on NAD(P)H"/>
    <property type="evidence" value="ECO:0007669"/>
    <property type="project" value="TreeGrafter"/>
</dbReference>
<dbReference type="OrthoDB" id="3568330at2"/>
<feature type="domain" description="Reductase C-terminal" evidence="6">
    <location>
        <begin position="322"/>
        <end position="405"/>
    </location>
</feature>
<dbReference type="Gene3D" id="3.30.390.30">
    <property type="match status" value="1"/>
</dbReference>
<dbReference type="Proteomes" id="UP000281708">
    <property type="component" value="Unassembled WGS sequence"/>
</dbReference>
<evidence type="ECO:0000256" key="2">
    <source>
        <dbReference type="ARBA" id="ARBA00022630"/>
    </source>
</evidence>
<dbReference type="InterPro" id="IPR050446">
    <property type="entry name" value="FAD-oxidoreductase/Apoptosis"/>
</dbReference>
<reference evidence="7 8" key="1">
    <citation type="submission" date="2018-10" db="EMBL/GenBank/DDBJ databases">
        <title>Marmoricola sp. 4Q3S-7 whole genome shotgun sequence.</title>
        <authorList>
            <person name="Li F."/>
        </authorList>
    </citation>
    <scope>NUCLEOTIDE SEQUENCE [LARGE SCALE GENOMIC DNA]</scope>
    <source>
        <strain evidence="7 8">4Q3S-7</strain>
    </source>
</reference>
<dbReference type="InterPro" id="IPR036188">
    <property type="entry name" value="FAD/NAD-bd_sf"/>
</dbReference>
<evidence type="ECO:0000256" key="1">
    <source>
        <dbReference type="ARBA" id="ARBA00001974"/>
    </source>
</evidence>
<dbReference type="InterPro" id="IPR016156">
    <property type="entry name" value="FAD/NAD-linked_Rdtase_dimer_sf"/>
</dbReference>
<evidence type="ECO:0000256" key="4">
    <source>
        <dbReference type="ARBA" id="ARBA00023002"/>
    </source>
</evidence>
<evidence type="ECO:0000256" key="3">
    <source>
        <dbReference type="ARBA" id="ARBA00022827"/>
    </source>
</evidence>
<evidence type="ECO:0000259" key="6">
    <source>
        <dbReference type="Pfam" id="PF14759"/>
    </source>
</evidence>
<dbReference type="Gene3D" id="3.50.50.60">
    <property type="entry name" value="FAD/NAD(P)-binding domain"/>
    <property type="match status" value="2"/>
</dbReference>
<protein>
    <submittedName>
        <fullName evidence="7">NAD(P)/FAD-dependent oxidoreductase</fullName>
    </submittedName>
</protein>
<keyword evidence="8" id="KW-1185">Reference proteome</keyword>
<dbReference type="PRINTS" id="PR00411">
    <property type="entry name" value="PNDRDTASEI"/>
</dbReference>